<sequence>MTRVLRDVRTVSVTVRSILVELRLPTSEGDQRRVLAVLTYLDAL</sequence>
<gene>
    <name evidence="1" type="ORF">ACEZDE_03990</name>
</gene>
<dbReference type="RefSeq" id="WP_380532143.1">
    <property type="nucleotide sequence ID" value="NZ_JBHFAB010000002.1"/>
</dbReference>
<name>A0ABV6VPZ0_9ACTN</name>
<evidence type="ECO:0000313" key="1">
    <source>
        <dbReference type="EMBL" id="MFC1415809.1"/>
    </source>
</evidence>
<organism evidence="1 2">
    <name type="scientific">Streptacidiphilus cavernicola</name>
    <dbReference type="NCBI Taxonomy" id="3342716"/>
    <lineage>
        <taxon>Bacteria</taxon>
        <taxon>Bacillati</taxon>
        <taxon>Actinomycetota</taxon>
        <taxon>Actinomycetes</taxon>
        <taxon>Kitasatosporales</taxon>
        <taxon>Streptomycetaceae</taxon>
        <taxon>Streptacidiphilus</taxon>
    </lineage>
</organism>
<evidence type="ECO:0000313" key="2">
    <source>
        <dbReference type="Proteomes" id="UP001592531"/>
    </source>
</evidence>
<dbReference type="EMBL" id="JBHFAB010000002">
    <property type="protein sequence ID" value="MFC1415809.1"/>
    <property type="molecule type" value="Genomic_DNA"/>
</dbReference>
<accession>A0ABV6VPZ0</accession>
<dbReference type="Proteomes" id="UP001592531">
    <property type="component" value="Unassembled WGS sequence"/>
</dbReference>
<reference evidence="1 2" key="1">
    <citation type="submission" date="2024-09" db="EMBL/GenBank/DDBJ databases">
        <authorList>
            <person name="Lee S.D."/>
        </authorList>
    </citation>
    <scope>NUCLEOTIDE SEQUENCE [LARGE SCALE GENOMIC DNA]</scope>
    <source>
        <strain evidence="1 2">N8-3</strain>
    </source>
</reference>
<protein>
    <submittedName>
        <fullName evidence="1">Uncharacterized protein</fullName>
    </submittedName>
</protein>
<keyword evidence="2" id="KW-1185">Reference proteome</keyword>
<comment type="caution">
    <text evidence="1">The sequence shown here is derived from an EMBL/GenBank/DDBJ whole genome shotgun (WGS) entry which is preliminary data.</text>
</comment>
<proteinExistence type="predicted"/>